<evidence type="ECO:0000256" key="9">
    <source>
        <dbReference type="PIRSR" id="PIRSR000077-4"/>
    </source>
</evidence>
<dbReference type="AlphaFoldDB" id="A0A380NPQ2"/>
<dbReference type="Proteomes" id="UP000255367">
    <property type="component" value="Unassembled WGS sequence"/>
</dbReference>
<keyword evidence="2" id="KW-0813">Transport</keyword>
<evidence type="ECO:0000256" key="8">
    <source>
        <dbReference type="PIRSR" id="PIRSR000077-1"/>
    </source>
</evidence>
<feature type="site" description="Contributes to redox potential value" evidence="8">
    <location>
        <position position="34"/>
    </location>
</feature>
<feature type="active site" description="Nucleophile" evidence="8">
    <location>
        <position position="32"/>
    </location>
</feature>
<comment type="similarity">
    <text evidence="1 7">Belongs to the thioredoxin family.</text>
</comment>
<name>A0A380NPQ2_9FIRM</name>
<evidence type="ECO:0000313" key="12">
    <source>
        <dbReference type="Proteomes" id="UP000255367"/>
    </source>
</evidence>
<dbReference type="InterPro" id="IPR013766">
    <property type="entry name" value="Thioredoxin_domain"/>
</dbReference>
<dbReference type="PRINTS" id="PR00421">
    <property type="entry name" value="THIOREDOXIN"/>
</dbReference>
<dbReference type="EMBL" id="UHIO01000001">
    <property type="protein sequence ID" value="SUP45090.1"/>
    <property type="molecule type" value="Genomic_DNA"/>
</dbReference>
<evidence type="ECO:0000256" key="1">
    <source>
        <dbReference type="ARBA" id="ARBA00008987"/>
    </source>
</evidence>
<dbReference type="GO" id="GO:0015035">
    <property type="term" value="F:protein-disulfide reductase activity"/>
    <property type="evidence" value="ECO:0007669"/>
    <property type="project" value="UniProtKB-UniRule"/>
</dbReference>
<evidence type="ECO:0000256" key="6">
    <source>
        <dbReference type="NCBIfam" id="TIGR01068"/>
    </source>
</evidence>
<protein>
    <recommendedName>
        <fullName evidence="6 7">Thioredoxin</fullName>
    </recommendedName>
</protein>
<sequence>MAVTKIESLEALETLLKDSSKVVVADFWATWCKPCELMNPEIEKLAEDMKDDLDVVTIDVEALKDVALKYNIQGIPTLICFKNGKEKDRIAGYKPAPIVEGLIRSIIK</sequence>
<evidence type="ECO:0000259" key="10">
    <source>
        <dbReference type="PROSITE" id="PS51352"/>
    </source>
</evidence>
<keyword evidence="4 9" id="KW-1015">Disulfide bond</keyword>
<evidence type="ECO:0000256" key="7">
    <source>
        <dbReference type="PIRNR" id="PIRNR000077"/>
    </source>
</evidence>
<dbReference type="RefSeq" id="WP_115311042.1">
    <property type="nucleotide sequence ID" value="NZ_UHIO01000001.1"/>
</dbReference>
<dbReference type="SUPFAM" id="SSF52833">
    <property type="entry name" value="Thioredoxin-like"/>
    <property type="match status" value="1"/>
</dbReference>
<keyword evidence="3" id="KW-0249">Electron transport</keyword>
<dbReference type="Pfam" id="PF00085">
    <property type="entry name" value="Thioredoxin"/>
    <property type="match status" value="1"/>
</dbReference>
<dbReference type="PANTHER" id="PTHR45663">
    <property type="entry name" value="GEO12009P1"/>
    <property type="match status" value="1"/>
</dbReference>
<feature type="site" description="Deprotonates C-terminal active site Cys" evidence="8">
    <location>
        <position position="26"/>
    </location>
</feature>
<evidence type="ECO:0000256" key="2">
    <source>
        <dbReference type="ARBA" id="ARBA00022448"/>
    </source>
</evidence>
<evidence type="ECO:0000256" key="3">
    <source>
        <dbReference type="ARBA" id="ARBA00022982"/>
    </source>
</evidence>
<reference evidence="11 12" key="1">
    <citation type="submission" date="2018-06" db="EMBL/GenBank/DDBJ databases">
        <authorList>
            <consortium name="Pathogen Informatics"/>
            <person name="Doyle S."/>
        </authorList>
    </citation>
    <scope>NUCLEOTIDE SEQUENCE [LARGE SCALE GENOMIC DNA]</scope>
    <source>
        <strain evidence="11 12">NCTC12020</strain>
    </source>
</reference>
<dbReference type="PANTHER" id="PTHR45663:SF11">
    <property type="entry name" value="GEO12009P1"/>
    <property type="match status" value="1"/>
</dbReference>
<organism evidence="11 12">
    <name type="scientific">Veillonella criceti</name>
    <dbReference type="NCBI Taxonomy" id="103891"/>
    <lineage>
        <taxon>Bacteria</taxon>
        <taxon>Bacillati</taxon>
        <taxon>Bacillota</taxon>
        <taxon>Negativicutes</taxon>
        <taxon>Veillonellales</taxon>
        <taxon>Veillonellaceae</taxon>
        <taxon>Veillonella</taxon>
    </lineage>
</organism>
<keyword evidence="12" id="KW-1185">Reference proteome</keyword>
<feature type="domain" description="Thioredoxin" evidence="10">
    <location>
        <begin position="1"/>
        <end position="108"/>
    </location>
</feature>
<dbReference type="PIRSF" id="PIRSF000077">
    <property type="entry name" value="Thioredoxin"/>
    <property type="match status" value="1"/>
</dbReference>
<gene>
    <name evidence="11" type="primary">trxA_3</name>
    <name evidence="11" type="ORF">NCTC12020_01993</name>
</gene>
<dbReference type="InterPro" id="IPR005746">
    <property type="entry name" value="Thioredoxin"/>
</dbReference>
<evidence type="ECO:0000256" key="4">
    <source>
        <dbReference type="ARBA" id="ARBA00023157"/>
    </source>
</evidence>
<evidence type="ECO:0000256" key="5">
    <source>
        <dbReference type="ARBA" id="ARBA00023284"/>
    </source>
</evidence>
<dbReference type="PROSITE" id="PS51352">
    <property type="entry name" value="THIOREDOXIN_2"/>
    <property type="match status" value="1"/>
</dbReference>
<proteinExistence type="inferred from homology"/>
<evidence type="ECO:0000313" key="11">
    <source>
        <dbReference type="EMBL" id="SUP45090.1"/>
    </source>
</evidence>
<dbReference type="Gene3D" id="3.40.30.10">
    <property type="entry name" value="Glutaredoxin"/>
    <property type="match status" value="1"/>
</dbReference>
<dbReference type="CDD" id="cd02947">
    <property type="entry name" value="TRX_family"/>
    <property type="match status" value="1"/>
</dbReference>
<dbReference type="OrthoDB" id="9790390at2"/>
<dbReference type="NCBIfam" id="TIGR01068">
    <property type="entry name" value="thioredoxin"/>
    <property type="match status" value="1"/>
</dbReference>
<accession>A0A380NPQ2</accession>
<feature type="site" description="Contributes to redox potential value" evidence="8">
    <location>
        <position position="33"/>
    </location>
</feature>
<feature type="active site" description="Nucleophile" evidence="8">
    <location>
        <position position="35"/>
    </location>
</feature>
<feature type="disulfide bond" description="Redox-active" evidence="9">
    <location>
        <begin position="32"/>
        <end position="35"/>
    </location>
</feature>
<keyword evidence="5 9" id="KW-0676">Redox-active center</keyword>
<dbReference type="GO" id="GO:0005737">
    <property type="term" value="C:cytoplasm"/>
    <property type="evidence" value="ECO:0007669"/>
    <property type="project" value="TreeGrafter"/>
</dbReference>
<dbReference type="InterPro" id="IPR036249">
    <property type="entry name" value="Thioredoxin-like_sf"/>
</dbReference>